<protein>
    <submittedName>
        <fullName evidence="2">Uncharacterized protein</fullName>
    </submittedName>
</protein>
<feature type="transmembrane region" description="Helical" evidence="1">
    <location>
        <begin position="6"/>
        <end position="29"/>
    </location>
</feature>
<keyword evidence="1" id="KW-1133">Transmembrane helix</keyword>
<evidence type="ECO:0000313" key="2">
    <source>
        <dbReference type="EMBL" id="RGZ74999.1"/>
    </source>
</evidence>
<comment type="caution">
    <text evidence="2">The sequence shown here is derived from an EMBL/GenBank/DDBJ whole genome shotgun (WGS) entry which is preliminary data.</text>
</comment>
<evidence type="ECO:0000256" key="1">
    <source>
        <dbReference type="SAM" id="Phobius"/>
    </source>
</evidence>
<gene>
    <name evidence="2" type="ORF">DW975_08645</name>
</gene>
<name>A0A413PG29_9FIRM</name>
<keyword evidence="1" id="KW-0472">Membrane</keyword>
<organism evidence="2 3">
    <name type="scientific">Agathobacter rectalis</name>
    <dbReference type="NCBI Taxonomy" id="39491"/>
    <lineage>
        <taxon>Bacteria</taxon>
        <taxon>Bacillati</taxon>
        <taxon>Bacillota</taxon>
        <taxon>Clostridia</taxon>
        <taxon>Lachnospirales</taxon>
        <taxon>Lachnospiraceae</taxon>
        <taxon>Agathobacter</taxon>
    </lineage>
</organism>
<accession>A0A413PG29</accession>
<proteinExistence type="predicted"/>
<dbReference type="EMBL" id="QSEN01000013">
    <property type="protein sequence ID" value="RGZ74999.1"/>
    <property type="molecule type" value="Genomic_DNA"/>
</dbReference>
<sequence>MDQETLNTLMSMVILPLLLALSGFAVAWLRKKTQEITANINDATVRKYVDLASDAVTKAVQTTFQTYVDALKAQGKFDKEAQLTALQKAKDTATALITDEAKRVIAEAYGDFDKWLASTIETLVREDKRTAPAAAEEKQTQIATTAATAAASVAATVAQTAVAQATAEVKAAKATETATE</sequence>
<keyword evidence="1" id="KW-0812">Transmembrane</keyword>
<dbReference type="AlphaFoldDB" id="A0A413PG29"/>
<evidence type="ECO:0000313" key="3">
    <source>
        <dbReference type="Proteomes" id="UP000283431"/>
    </source>
</evidence>
<reference evidence="2 3" key="1">
    <citation type="submission" date="2018-08" db="EMBL/GenBank/DDBJ databases">
        <title>A genome reference for cultivated species of the human gut microbiota.</title>
        <authorList>
            <person name="Zou Y."/>
            <person name="Xue W."/>
            <person name="Luo G."/>
        </authorList>
    </citation>
    <scope>NUCLEOTIDE SEQUENCE [LARGE SCALE GENOMIC DNA]</scope>
    <source>
        <strain evidence="2 3">AM48-7</strain>
    </source>
</reference>
<dbReference type="Proteomes" id="UP000283431">
    <property type="component" value="Unassembled WGS sequence"/>
</dbReference>